<dbReference type="InterPro" id="IPR029056">
    <property type="entry name" value="Ribokinase-like"/>
</dbReference>
<sequence length="493" mass="51426">MNPLPHTLYSVEQTRALDRLAIEQYAIPGIVLMERAGEAAFELLMARWPKAQNIVVLCGGGNNGGDGLVVARLAQQAGLSVTLSLLLHPDTLKGEAREAFEALKTLPITAMSELTQRLDECDVIVDALLGTGLTSGVRGEYAAVIEQINQVARPTLSLDLPSGLNADSGQVMGCAVEATVTIAFIGLNRGLLTGEGPGYCGDLHFSDLSLPDALYQQLGGSVERIDYAALKRLIRSRPAHAHKGMCGHVLLVGGDRGMSGAIRLAGEAALRSGSGLVSIATRREHAALMTAQRPELMSHGVANEAELMPLFSRATVIVCGPGLGTGVWGQEMLAQVLAQPQPLVLDADALNLLAQNPQQRENWLLTPHPAEAARLLSISTAEVVADRFAAVAALQQRYGGYVLLKGAGTLMCDPSGEIALCSDGNPGMASGGMGDLLSGVLAALIAQGMVLPHALPLGVALHAAAGDRAAGQAPRGLLASDLLPYLRQLVNSS</sequence>
<comment type="cofactor">
    <cofactor evidence="3">
        <name>K(+)</name>
        <dbReference type="ChEBI" id="CHEBI:29103"/>
    </cofactor>
</comment>
<keyword evidence="14 23" id="KW-0413">Isomerase</keyword>
<proteinExistence type="inferred from homology"/>
<dbReference type="InterPro" id="IPR030677">
    <property type="entry name" value="Nnr"/>
</dbReference>
<dbReference type="HAMAP" id="MF_01966">
    <property type="entry name" value="NADHX_epimerase"/>
    <property type="match status" value="1"/>
</dbReference>
<evidence type="ECO:0000256" key="18">
    <source>
        <dbReference type="ARBA" id="ARBA00032624"/>
    </source>
</evidence>
<comment type="catalytic activity">
    <reaction evidence="19">
        <text>(6S)-NADHX + ADP = AMP + phosphate + NADH + H(+)</text>
        <dbReference type="Rhea" id="RHEA:32223"/>
        <dbReference type="ChEBI" id="CHEBI:15378"/>
        <dbReference type="ChEBI" id="CHEBI:43474"/>
        <dbReference type="ChEBI" id="CHEBI:57945"/>
        <dbReference type="ChEBI" id="CHEBI:64074"/>
        <dbReference type="ChEBI" id="CHEBI:456215"/>
        <dbReference type="ChEBI" id="CHEBI:456216"/>
        <dbReference type="EC" id="4.2.1.136"/>
    </reaction>
</comment>
<comment type="function">
    <text evidence="17">Bifunctional enzyme that catalyzes the epimerization of the S- and R-forms of NAD(P)HX and the dehydration of the S-form of NAD(P)HX at the expense of ADP, which is converted to AMP. This allows the repair of both epimers of NAD(P)HX, a damaged form of NAD(P)H that is a result of enzymatic or heat-dependent hydration.</text>
</comment>
<keyword evidence="10" id="KW-0067">ATP-binding</keyword>
<evidence type="ECO:0000256" key="4">
    <source>
        <dbReference type="ARBA" id="ARBA00006001"/>
    </source>
</evidence>
<evidence type="ECO:0000256" key="1">
    <source>
        <dbReference type="ARBA" id="ARBA00000013"/>
    </source>
</evidence>
<dbReference type="PIRSF" id="PIRSF017184">
    <property type="entry name" value="Nnr"/>
    <property type="match status" value="1"/>
</dbReference>
<dbReference type="EC" id="5.1.99.6" evidence="6"/>
<dbReference type="NCBIfam" id="TIGR00196">
    <property type="entry name" value="yjeF_cterm"/>
    <property type="match status" value="1"/>
</dbReference>
<feature type="domain" description="YjeF N-terminal" evidence="22">
    <location>
        <begin position="14"/>
        <end position="216"/>
    </location>
</feature>
<dbReference type="Pfam" id="PF01256">
    <property type="entry name" value="Carb_kinase"/>
    <property type="match status" value="1"/>
</dbReference>
<comment type="similarity">
    <text evidence="5">In the C-terminal section; belongs to the NnrD/CARKD family.</text>
</comment>
<evidence type="ECO:0000256" key="6">
    <source>
        <dbReference type="ARBA" id="ARBA00012228"/>
    </source>
</evidence>
<dbReference type="Pfam" id="PF03853">
    <property type="entry name" value="YjeF_N"/>
    <property type="match status" value="1"/>
</dbReference>
<evidence type="ECO:0000256" key="13">
    <source>
        <dbReference type="ARBA" id="ARBA00023027"/>
    </source>
</evidence>
<evidence type="ECO:0000256" key="19">
    <source>
        <dbReference type="ARBA" id="ARBA00048238"/>
    </source>
</evidence>
<protein>
    <recommendedName>
        <fullName evidence="18">Nicotinamide nucleotide repair protein</fullName>
        <ecNumber evidence="7">4.2.1.136</ecNumber>
        <ecNumber evidence="6">5.1.99.6</ecNumber>
    </recommendedName>
</protein>
<evidence type="ECO:0000256" key="20">
    <source>
        <dbReference type="ARBA" id="ARBA00049209"/>
    </source>
</evidence>
<feature type="domain" description="YjeF C-terminal" evidence="21">
    <location>
        <begin position="226"/>
        <end position="493"/>
    </location>
</feature>
<dbReference type="SUPFAM" id="SSF53613">
    <property type="entry name" value="Ribokinase-like"/>
    <property type="match status" value="1"/>
</dbReference>
<evidence type="ECO:0000256" key="16">
    <source>
        <dbReference type="ARBA" id="ARBA00023268"/>
    </source>
</evidence>
<dbReference type="NCBIfam" id="TIGR00197">
    <property type="entry name" value="yjeF_nterm"/>
    <property type="match status" value="1"/>
</dbReference>
<dbReference type="GO" id="GO:0052856">
    <property type="term" value="F:NAD(P)HX epimerase activity"/>
    <property type="evidence" value="ECO:0007669"/>
    <property type="project" value="UniProtKB-EC"/>
</dbReference>
<name>A0A3B0Z6D5_9ZZZZ</name>
<keyword evidence="15 23" id="KW-0456">Lyase</keyword>
<dbReference type="GO" id="GO:0005524">
    <property type="term" value="F:ATP binding"/>
    <property type="evidence" value="ECO:0007669"/>
    <property type="project" value="UniProtKB-KW"/>
</dbReference>
<comment type="catalytic activity">
    <reaction evidence="1">
        <text>(6R)-NADHX = (6S)-NADHX</text>
        <dbReference type="Rhea" id="RHEA:32215"/>
        <dbReference type="ChEBI" id="CHEBI:64074"/>
        <dbReference type="ChEBI" id="CHEBI:64075"/>
        <dbReference type="EC" id="5.1.99.6"/>
    </reaction>
</comment>
<keyword evidence="16" id="KW-0511">Multifunctional enzyme</keyword>
<evidence type="ECO:0000256" key="11">
    <source>
        <dbReference type="ARBA" id="ARBA00022857"/>
    </source>
</evidence>
<dbReference type="FunFam" id="3.40.50.10260:FF:000003">
    <property type="entry name" value="Multifunctional fusion protein"/>
    <property type="match status" value="1"/>
</dbReference>
<accession>A0A3B0Z6D5</accession>
<dbReference type="GO" id="GO:0110051">
    <property type="term" value="P:metabolite repair"/>
    <property type="evidence" value="ECO:0007669"/>
    <property type="project" value="TreeGrafter"/>
</dbReference>
<comment type="catalytic activity">
    <reaction evidence="20">
        <text>(6S)-NADPHX + ADP = AMP + phosphate + NADPH + H(+)</text>
        <dbReference type="Rhea" id="RHEA:32235"/>
        <dbReference type="ChEBI" id="CHEBI:15378"/>
        <dbReference type="ChEBI" id="CHEBI:43474"/>
        <dbReference type="ChEBI" id="CHEBI:57783"/>
        <dbReference type="ChEBI" id="CHEBI:64076"/>
        <dbReference type="ChEBI" id="CHEBI:456215"/>
        <dbReference type="ChEBI" id="CHEBI:456216"/>
        <dbReference type="EC" id="4.2.1.136"/>
    </reaction>
</comment>
<keyword evidence="9" id="KW-0547">Nucleotide-binding</keyword>
<dbReference type="Gene3D" id="3.40.50.10260">
    <property type="entry name" value="YjeF N-terminal domain"/>
    <property type="match status" value="1"/>
</dbReference>
<evidence type="ECO:0000256" key="15">
    <source>
        <dbReference type="ARBA" id="ARBA00023239"/>
    </source>
</evidence>
<evidence type="ECO:0000313" key="23">
    <source>
        <dbReference type="EMBL" id="VAW84550.1"/>
    </source>
</evidence>
<dbReference type="CDD" id="cd01171">
    <property type="entry name" value="YXKO-related"/>
    <property type="match status" value="1"/>
</dbReference>
<dbReference type="HAMAP" id="MF_01965">
    <property type="entry name" value="NADHX_dehydratase"/>
    <property type="match status" value="1"/>
</dbReference>
<dbReference type="SUPFAM" id="SSF64153">
    <property type="entry name" value="YjeF N-terminal domain-like"/>
    <property type="match status" value="1"/>
</dbReference>
<gene>
    <name evidence="23" type="ORF">MNBD_GAMMA18-1145</name>
</gene>
<comment type="similarity">
    <text evidence="4">In the N-terminal section; belongs to the NnrE/AIBP family.</text>
</comment>
<keyword evidence="11" id="KW-0521">NADP</keyword>
<reference evidence="23" key="1">
    <citation type="submission" date="2018-06" db="EMBL/GenBank/DDBJ databases">
        <authorList>
            <person name="Zhirakovskaya E."/>
        </authorList>
    </citation>
    <scope>NUCLEOTIDE SEQUENCE</scope>
</reference>
<evidence type="ECO:0000259" key="22">
    <source>
        <dbReference type="PROSITE" id="PS51385"/>
    </source>
</evidence>
<evidence type="ECO:0000256" key="8">
    <source>
        <dbReference type="ARBA" id="ARBA00022723"/>
    </source>
</evidence>
<evidence type="ECO:0000256" key="5">
    <source>
        <dbReference type="ARBA" id="ARBA00009524"/>
    </source>
</evidence>
<evidence type="ECO:0000256" key="3">
    <source>
        <dbReference type="ARBA" id="ARBA00001958"/>
    </source>
</evidence>
<dbReference type="AlphaFoldDB" id="A0A3B0Z6D5"/>
<evidence type="ECO:0000256" key="7">
    <source>
        <dbReference type="ARBA" id="ARBA00013129"/>
    </source>
</evidence>
<keyword evidence="12" id="KW-0630">Potassium</keyword>
<dbReference type="GO" id="GO:0046872">
    <property type="term" value="F:metal ion binding"/>
    <property type="evidence" value="ECO:0007669"/>
    <property type="project" value="UniProtKB-KW"/>
</dbReference>
<evidence type="ECO:0000256" key="9">
    <source>
        <dbReference type="ARBA" id="ARBA00022741"/>
    </source>
</evidence>
<dbReference type="PROSITE" id="PS51383">
    <property type="entry name" value="YJEF_C_3"/>
    <property type="match status" value="1"/>
</dbReference>
<evidence type="ECO:0000259" key="21">
    <source>
        <dbReference type="PROSITE" id="PS51383"/>
    </source>
</evidence>
<evidence type="ECO:0000256" key="17">
    <source>
        <dbReference type="ARBA" id="ARBA00025153"/>
    </source>
</evidence>
<evidence type="ECO:0000256" key="10">
    <source>
        <dbReference type="ARBA" id="ARBA00022840"/>
    </source>
</evidence>
<dbReference type="InterPro" id="IPR004443">
    <property type="entry name" value="YjeF_N_dom"/>
</dbReference>
<keyword evidence="13" id="KW-0520">NAD</keyword>
<dbReference type="InterPro" id="IPR000631">
    <property type="entry name" value="CARKD"/>
</dbReference>
<evidence type="ECO:0000256" key="12">
    <source>
        <dbReference type="ARBA" id="ARBA00022958"/>
    </source>
</evidence>
<evidence type="ECO:0000256" key="2">
    <source>
        <dbReference type="ARBA" id="ARBA00000909"/>
    </source>
</evidence>
<keyword evidence="8" id="KW-0479">Metal-binding</keyword>
<evidence type="ECO:0000256" key="14">
    <source>
        <dbReference type="ARBA" id="ARBA00023235"/>
    </source>
</evidence>
<organism evidence="23">
    <name type="scientific">hydrothermal vent metagenome</name>
    <dbReference type="NCBI Taxonomy" id="652676"/>
    <lineage>
        <taxon>unclassified sequences</taxon>
        <taxon>metagenomes</taxon>
        <taxon>ecological metagenomes</taxon>
    </lineage>
</organism>
<dbReference type="EMBL" id="UOFP01000054">
    <property type="protein sequence ID" value="VAW84550.1"/>
    <property type="molecule type" value="Genomic_DNA"/>
</dbReference>
<dbReference type="InterPro" id="IPR036652">
    <property type="entry name" value="YjeF_N_dom_sf"/>
</dbReference>
<dbReference type="PROSITE" id="PS51385">
    <property type="entry name" value="YJEF_N"/>
    <property type="match status" value="1"/>
</dbReference>
<dbReference type="GO" id="GO:0052855">
    <property type="term" value="F:ADP-dependent NAD(P)H-hydrate dehydratase activity"/>
    <property type="evidence" value="ECO:0007669"/>
    <property type="project" value="UniProtKB-EC"/>
</dbReference>
<dbReference type="PANTHER" id="PTHR12592:SF0">
    <property type="entry name" value="ATP-DEPENDENT (S)-NAD(P)H-HYDRATE DEHYDRATASE"/>
    <property type="match status" value="1"/>
</dbReference>
<dbReference type="EC" id="4.2.1.136" evidence="7"/>
<dbReference type="PANTHER" id="PTHR12592">
    <property type="entry name" value="ATP-DEPENDENT (S)-NAD(P)H-HYDRATE DEHYDRATASE FAMILY MEMBER"/>
    <property type="match status" value="1"/>
</dbReference>
<comment type="catalytic activity">
    <reaction evidence="2">
        <text>(6R)-NADPHX = (6S)-NADPHX</text>
        <dbReference type="Rhea" id="RHEA:32227"/>
        <dbReference type="ChEBI" id="CHEBI:64076"/>
        <dbReference type="ChEBI" id="CHEBI:64077"/>
        <dbReference type="EC" id="5.1.99.6"/>
    </reaction>
</comment>
<dbReference type="Gene3D" id="3.40.1190.20">
    <property type="match status" value="1"/>
</dbReference>